<organism evidence="2 4">
    <name type="scientific">Legionella steigerwaltii</name>
    <dbReference type="NCBI Taxonomy" id="460"/>
    <lineage>
        <taxon>Bacteria</taxon>
        <taxon>Pseudomonadati</taxon>
        <taxon>Pseudomonadota</taxon>
        <taxon>Gammaproteobacteria</taxon>
        <taxon>Legionellales</taxon>
        <taxon>Legionellaceae</taxon>
        <taxon>Legionella</taxon>
    </lineage>
</organism>
<dbReference type="AlphaFoldDB" id="A0A378LCW2"/>
<dbReference type="Proteomes" id="UP000054820">
    <property type="component" value="Unassembled WGS sequence"/>
</dbReference>
<name>A0A378LCW2_9GAMM</name>
<evidence type="ECO:0000313" key="2">
    <source>
        <dbReference type="EMBL" id="STY24564.1"/>
    </source>
</evidence>
<dbReference type="EMBL" id="UGOY01000001">
    <property type="protein sequence ID" value="STY24564.1"/>
    <property type="molecule type" value="Genomic_DNA"/>
</dbReference>
<accession>A0A378LCW2</accession>
<evidence type="ECO:0000313" key="1">
    <source>
        <dbReference type="EMBL" id="KTD79551.1"/>
    </source>
</evidence>
<proteinExistence type="predicted"/>
<evidence type="ECO:0000313" key="4">
    <source>
        <dbReference type="Proteomes" id="UP000255110"/>
    </source>
</evidence>
<gene>
    <name evidence="1" type="ORF">Lstg_0767</name>
    <name evidence="2" type="ORF">NCTC11991_03193</name>
</gene>
<protein>
    <submittedName>
        <fullName evidence="2">Uncharacterized protein</fullName>
    </submittedName>
</protein>
<keyword evidence="3" id="KW-1185">Reference proteome</keyword>
<evidence type="ECO:0000313" key="3">
    <source>
        <dbReference type="Proteomes" id="UP000054820"/>
    </source>
</evidence>
<dbReference type="Proteomes" id="UP000255110">
    <property type="component" value="Unassembled WGS sequence"/>
</dbReference>
<reference evidence="2 4" key="2">
    <citation type="submission" date="2018-06" db="EMBL/GenBank/DDBJ databases">
        <authorList>
            <consortium name="Pathogen Informatics"/>
            <person name="Doyle S."/>
        </authorList>
    </citation>
    <scope>NUCLEOTIDE SEQUENCE [LARGE SCALE GENOMIC DNA]</scope>
    <source>
        <strain evidence="2 4">NCTC11991</strain>
    </source>
</reference>
<sequence length="76" mass="8936">MSPFQINLNIDSNANVFFKINKFCFHVVYVAHLGSLFRTSFNFWKKLRQRAKHARVPYAKFLDSVGEALKVFVINR</sequence>
<reference evidence="1 3" key="1">
    <citation type="submission" date="2015-11" db="EMBL/GenBank/DDBJ databases">
        <title>Genomic analysis of 38 Legionella species identifies large and diverse effector repertoires.</title>
        <authorList>
            <person name="Burstein D."/>
            <person name="Amaro F."/>
            <person name="Zusman T."/>
            <person name="Lifshitz Z."/>
            <person name="Cohen O."/>
            <person name="Gilbert J.A."/>
            <person name="Pupko T."/>
            <person name="Shuman H.A."/>
            <person name="Segal G."/>
        </authorList>
    </citation>
    <scope>NUCLEOTIDE SEQUENCE [LARGE SCALE GENOMIC DNA]</scope>
    <source>
        <strain evidence="1 3">SC-18-C9</strain>
    </source>
</reference>
<dbReference type="EMBL" id="LNYZ01000005">
    <property type="protein sequence ID" value="KTD79551.1"/>
    <property type="molecule type" value="Genomic_DNA"/>
</dbReference>